<keyword evidence="3" id="KW-0285">Flavoprotein</keyword>
<dbReference type="EMBL" id="LZSO01000031">
    <property type="protein sequence ID" value="OBB27205.1"/>
    <property type="molecule type" value="Genomic_DNA"/>
</dbReference>
<evidence type="ECO:0000259" key="6">
    <source>
        <dbReference type="Pfam" id="PF00441"/>
    </source>
</evidence>
<keyword evidence="4" id="KW-0274">FAD</keyword>
<evidence type="ECO:0000256" key="3">
    <source>
        <dbReference type="ARBA" id="ARBA00022630"/>
    </source>
</evidence>
<proteinExistence type="inferred from homology"/>
<dbReference type="SUPFAM" id="SSF56645">
    <property type="entry name" value="Acyl-CoA dehydrogenase NM domain-like"/>
    <property type="match status" value="1"/>
</dbReference>
<evidence type="ECO:0000256" key="4">
    <source>
        <dbReference type="ARBA" id="ARBA00022827"/>
    </source>
</evidence>
<protein>
    <submittedName>
        <fullName evidence="7">Acyl-CoA dehydrogenase</fullName>
    </submittedName>
</protein>
<dbReference type="GO" id="GO:0003995">
    <property type="term" value="F:acyl-CoA dehydrogenase activity"/>
    <property type="evidence" value="ECO:0007669"/>
    <property type="project" value="TreeGrafter"/>
</dbReference>
<dbReference type="InterPro" id="IPR036250">
    <property type="entry name" value="AcylCo_DH-like_C"/>
</dbReference>
<dbReference type="Gene3D" id="1.20.140.10">
    <property type="entry name" value="Butyryl-CoA Dehydrogenase, subunit A, domain 3"/>
    <property type="match status" value="1"/>
</dbReference>
<dbReference type="SUPFAM" id="SSF47203">
    <property type="entry name" value="Acyl-CoA dehydrogenase C-terminal domain-like"/>
    <property type="match status" value="1"/>
</dbReference>
<dbReference type="AlphaFoldDB" id="A0A1A0QYD2"/>
<evidence type="ECO:0000256" key="1">
    <source>
        <dbReference type="ARBA" id="ARBA00001974"/>
    </source>
</evidence>
<accession>A0A1A0QYD2</accession>
<sequence>MTTLSADERATLASSVRAACTRLLPEHRLRAVAYEAPMADRGFDRALWQALCAQVGVAAIGIPESDQDDHRPAVAHAVIGHEMGRTLAPVPFLSSAVLATRLLTATGGAADVLDDMGSGMRTAAAGVPLRCGRVREDELPVAVNHGGRWRLSGSISHVLGAASAQDIVVLAEYDGQQRLYLVDRDQPGVSVAAQPVLDATRPMATVDLDAAAARHLAAHRPVEDIVEDSLRYSIAVLTAEQVGAAERVLEMAVEYARVRRQFDRPIGSFQVIKHRCADMLVELEMARSASLAAVEAIDAADPDASWLVSMAKAVCSETLRDAAHANLQIHGGIGFTWEHAAGLYVKRARTDEVLFGLPTAHWTVLTQSAAMIGMAS</sequence>
<dbReference type="Gene3D" id="2.40.110.10">
    <property type="entry name" value="Butyryl-CoA Dehydrogenase, subunit A, domain 2"/>
    <property type="match status" value="1"/>
</dbReference>
<dbReference type="InterPro" id="IPR046373">
    <property type="entry name" value="Acyl-CoA_Oxase/DH_mid-dom_sf"/>
</dbReference>
<name>A0A1A0QYD2_MYCPR</name>
<gene>
    <name evidence="7" type="ORF">A5792_25710</name>
</gene>
<dbReference type="RefSeq" id="WP_064934048.1">
    <property type="nucleotide sequence ID" value="NZ_LZSO01000031.1"/>
</dbReference>
<feature type="domain" description="Acyl-CoA dehydrogenase/oxidase C-terminal" evidence="6">
    <location>
        <begin position="234"/>
        <end position="356"/>
    </location>
</feature>
<keyword evidence="5" id="KW-0560">Oxidoreductase</keyword>
<dbReference type="Gene3D" id="1.10.540.10">
    <property type="entry name" value="Acyl-CoA dehydrogenase/oxidase, N-terminal domain"/>
    <property type="match status" value="1"/>
</dbReference>
<dbReference type="PANTHER" id="PTHR43884:SF20">
    <property type="entry name" value="ACYL-COA DEHYDROGENASE FADE28"/>
    <property type="match status" value="1"/>
</dbReference>
<reference evidence="8" key="1">
    <citation type="submission" date="2016-06" db="EMBL/GenBank/DDBJ databases">
        <authorList>
            <person name="Sutton G."/>
            <person name="Brinkac L."/>
            <person name="Sanka R."/>
            <person name="Adams M."/>
            <person name="Lau E."/>
            <person name="Mehaffy C."/>
            <person name="Tameris M."/>
            <person name="Hatherill M."/>
            <person name="Hanekom W."/>
            <person name="Mahomed H."/>
            <person name="Mcshane H."/>
        </authorList>
    </citation>
    <scope>NUCLEOTIDE SEQUENCE [LARGE SCALE GENOMIC DNA]</scope>
    <source>
        <strain evidence="8">852002-51209_SCH5440388</strain>
    </source>
</reference>
<comment type="caution">
    <text evidence="7">The sequence shown here is derived from an EMBL/GenBank/DDBJ whole genome shotgun (WGS) entry which is preliminary data.</text>
</comment>
<dbReference type="InterPro" id="IPR009100">
    <property type="entry name" value="AcylCoA_DH/oxidase_NM_dom_sf"/>
</dbReference>
<dbReference type="Proteomes" id="UP000093902">
    <property type="component" value="Unassembled WGS sequence"/>
</dbReference>
<comment type="similarity">
    <text evidence="2">Belongs to the acyl-CoA dehydrogenase family.</text>
</comment>
<organism evidence="7 8">
    <name type="scientific">Mycolicibacterium peregrinum</name>
    <name type="common">Mycobacterium peregrinum</name>
    <dbReference type="NCBI Taxonomy" id="43304"/>
    <lineage>
        <taxon>Bacteria</taxon>
        <taxon>Bacillati</taxon>
        <taxon>Actinomycetota</taxon>
        <taxon>Actinomycetes</taxon>
        <taxon>Mycobacteriales</taxon>
        <taxon>Mycobacteriaceae</taxon>
        <taxon>Mycolicibacterium</taxon>
    </lineage>
</organism>
<evidence type="ECO:0000313" key="8">
    <source>
        <dbReference type="Proteomes" id="UP000093902"/>
    </source>
</evidence>
<dbReference type="OrthoDB" id="8677713at2"/>
<dbReference type="InterPro" id="IPR037069">
    <property type="entry name" value="AcylCoA_DH/ox_N_sf"/>
</dbReference>
<dbReference type="PANTHER" id="PTHR43884">
    <property type="entry name" value="ACYL-COA DEHYDROGENASE"/>
    <property type="match status" value="1"/>
</dbReference>
<dbReference type="InterPro" id="IPR009075">
    <property type="entry name" value="AcylCo_DH/oxidase_C"/>
</dbReference>
<dbReference type="Pfam" id="PF00441">
    <property type="entry name" value="Acyl-CoA_dh_1"/>
    <property type="match status" value="1"/>
</dbReference>
<dbReference type="CDD" id="cd00567">
    <property type="entry name" value="ACAD"/>
    <property type="match status" value="1"/>
</dbReference>
<evidence type="ECO:0000313" key="7">
    <source>
        <dbReference type="EMBL" id="OBB27205.1"/>
    </source>
</evidence>
<dbReference type="GO" id="GO:0050660">
    <property type="term" value="F:flavin adenine dinucleotide binding"/>
    <property type="evidence" value="ECO:0007669"/>
    <property type="project" value="InterPro"/>
</dbReference>
<evidence type="ECO:0000256" key="5">
    <source>
        <dbReference type="ARBA" id="ARBA00023002"/>
    </source>
</evidence>
<comment type="cofactor">
    <cofactor evidence="1">
        <name>FAD</name>
        <dbReference type="ChEBI" id="CHEBI:57692"/>
    </cofactor>
</comment>
<evidence type="ECO:0000256" key="2">
    <source>
        <dbReference type="ARBA" id="ARBA00009347"/>
    </source>
</evidence>